<feature type="compositionally biased region" description="Pro residues" evidence="1">
    <location>
        <begin position="259"/>
        <end position="270"/>
    </location>
</feature>
<sequence length="270" mass="29446">MLDKASGRCQFTPARPGLPARRRAPSHERVGGAGASREIAAGGPAAQRGDAADTAAGSGADFWRAQLEAIYRRRNPLKLPKVPELLEEHRGREVDLYRRVCRAYDLPPTRLYADPAAWADQDLDMKPDSADVQGTGFVALVASAMRLLKRTRDEAAGRPGAGRALRRRPVRLPAGERKRCLRGPRGERRREARRLRRRVPLRLPGRRGRQRPVEPGPAPGRLVAGGGRGAGLRRRRRRGAGEAEAEGAPALRGPAGRPGAPPLRPPPRPR</sequence>
<evidence type="ECO:0000256" key="1">
    <source>
        <dbReference type="SAM" id="MobiDB-lite"/>
    </source>
</evidence>
<feature type="region of interest" description="Disordered" evidence="1">
    <location>
        <begin position="1"/>
        <end position="54"/>
    </location>
</feature>
<evidence type="ECO:0000313" key="2">
    <source>
        <dbReference type="EMBL" id="CAK0873928.1"/>
    </source>
</evidence>
<evidence type="ECO:0000313" key="3">
    <source>
        <dbReference type="Proteomes" id="UP001189429"/>
    </source>
</evidence>
<feature type="compositionally biased region" description="Low complexity" evidence="1">
    <location>
        <begin position="45"/>
        <end position="54"/>
    </location>
</feature>
<protein>
    <submittedName>
        <fullName evidence="2">Uncharacterized protein</fullName>
    </submittedName>
</protein>
<feature type="compositionally biased region" description="Low complexity" evidence="1">
    <location>
        <begin position="246"/>
        <end position="258"/>
    </location>
</feature>
<feature type="compositionally biased region" description="Basic and acidic residues" evidence="1">
    <location>
        <begin position="174"/>
        <end position="190"/>
    </location>
</feature>
<keyword evidence="3" id="KW-1185">Reference proteome</keyword>
<dbReference type="Proteomes" id="UP001189429">
    <property type="component" value="Unassembled WGS sequence"/>
</dbReference>
<gene>
    <name evidence="2" type="ORF">PCOR1329_LOCUS58986</name>
</gene>
<name>A0ABN9VKU9_9DINO</name>
<comment type="caution">
    <text evidence="2">The sequence shown here is derived from an EMBL/GenBank/DDBJ whole genome shotgun (WGS) entry which is preliminary data.</text>
</comment>
<feature type="non-terminal residue" evidence="2">
    <location>
        <position position="270"/>
    </location>
</feature>
<proteinExistence type="predicted"/>
<accession>A0ABN9VKU9</accession>
<organism evidence="2 3">
    <name type="scientific">Prorocentrum cordatum</name>
    <dbReference type="NCBI Taxonomy" id="2364126"/>
    <lineage>
        <taxon>Eukaryota</taxon>
        <taxon>Sar</taxon>
        <taxon>Alveolata</taxon>
        <taxon>Dinophyceae</taxon>
        <taxon>Prorocentrales</taxon>
        <taxon>Prorocentraceae</taxon>
        <taxon>Prorocentrum</taxon>
    </lineage>
</organism>
<reference evidence="2" key="1">
    <citation type="submission" date="2023-10" db="EMBL/GenBank/DDBJ databases">
        <authorList>
            <person name="Chen Y."/>
            <person name="Shah S."/>
            <person name="Dougan E. K."/>
            <person name="Thang M."/>
            <person name="Chan C."/>
        </authorList>
    </citation>
    <scope>NUCLEOTIDE SEQUENCE [LARGE SCALE GENOMIC DNA]</scope>
</reference>
<feature type="region of interest" description="Disordered" evidence="1">
    <location>
        <begin position="152"/>
        <end position="270"/>
    </location>
</feature>
<feature type="compositionally biased region" description="Basic residues" evidence="1">
    <location>
        <begin position="191"/>
        <end position="210"/>
    </location>
</feature>
<dbReference type="EMBL" id="CAUYUJ010017338">
    <property type="protein sequence ID" value="CAK0873928.1"/>
    <property type="molecule type" value="Genomic_DNA"/>
</dbReference>